<dbReference type="SUPFAM" id="SSF56112">
    <property type="entry name" value="Protein kinase-like (PK-like)"/>
    <property type="match status" value="1"/>
</dbReference>
<evidence type="ECO:0000313" key="7">
    <source>
        <dbReference type="EMBL" id="GGK88647.1"/>
    </source>
</evidence>
<accession>A0ABQ2FDT9</accession>
<evidence type="ECO:0000256" key="1">
    <source>
        <dbReference type="ARBA" id="ARBA00022679"/>
    </source>
</evidence>
<evidence type="ECO:0000256" key="3">
    <source>
        <dbReference type="ARBA" id="ARBA00022777"/>
    </source>
</evidence>
<dbReference type="Pfam" id="PF00069">
    <property type="entry name" value="Pkinase"/>
    <property type="match status" value="1"/>
</dbReference>
<dbReference type="GO" id="GO:0004674">
    <property type="term" value="F:protein serine/threonine kinase activity"/>
    <property type="evidence" value="ECO:0007669"/>
    <property type="project" value="UniProtKB-KW"/>
</dbReference>
<dbReference type="InterPro" id="IPR008271">
    <property type="entry name" value="Ser/Thr_kinase_AS"/>
</dbReference>
<reference evidence="8" key="1">
    <citation type="journal article" date="2019" name="Int. J. Syst. Evol. Microbiol.">
        <title>The Global Catalogue of Microorganisms (GCM) 10K type strain sequencing project: providing services to taxonomists for standard genome sequencing and annotation.</title>
        <authorList>
            <consortium name="The Broad Institute Genomics Platform"/>
            <consortium name="The Broad Institute Genome Sequencing Center for Infectious Disease"/>
            <person name="Wu L."/>
            <person name="Ma J."/>
        </authorList>
    </citation>
    <scope>NUCLEOTIDE SEQUENCE [LARGE SCALE GENOMIC DNA]</scope>
    <source>
        <strain evidence="8">JCM 19173</strain>
    </source>
</reference>
<dbReference type="InterPro" id="IPR011009">
    <property type="entry name" value="Kinase-like_dom_sf"/>
</dbReference>
<dbReference type="CDD" id="cd14014">
    <property type="entry name" value="STKc_PknB_like"/>
    <property type="match status" value="1"/>
</dbReference>
<keyword evidence="7" id="KW-0723">Serine/threonine-protein kinase</keyword>
<evidence type="ECO:0000256" key="4">
    <source>
        <dbReference type="ARBA" id="ARBA00022840"/>
    </source>
</evidence>
<dbReference type="PANTHER" id="PTHR43289:SF6">
    <property type="entry name" value="SERINE_THREONINE-PROTEIN KINASE NEKL-3"/>
    <property type="match status" value="1"/>
</dbReference>
<comment type="caution">
    <text evidence="7">The sequence shown here is derived from an EMBL/GenBank/DDBJ whole genome shotgun (WGS) entry which is preliminary data.</text>
</comment>
<dbReference type="SMART" id="SM00220">
    <property type="entry name" value="S_TKc"/>
    <property type="match status" value="1"/>
</dbReference>
<protein>
    <submittedName>
        <fullName evidence="7">Serine/threonine protein kinase</fullName>
    </submittedName>
</protein>
<dbReference type="Gene3D" id="1.10.510.10">
    <property type="entry name" value="Transferase(Phosphotransferase) domain 1"/>
    <property type="match status" value="1"/>
</dbReference>
<feature type="region of interest" description="Disordered" evidence="5">
    <location>
        <begin position="1"/>
        <end position="28"/>
    </location>
</feature>
<keyword evidence="2" id="KW-0547">Nucleotide-binding</keyword>
<evidence type="ECO:0000256" key="2">
    <source>
        <dbReference type="ARBA" id="ARBA00022741"/>
    </source>
</evidence>
<keyword evidence="1" id="KW-0808">Transferase</keyword>
<keyword evidence="3 7" id="KW-0418">Kinase</keyword>
<evidence type="ECO:0000313" key="8">
    <source>
        <dbReference type="Proteomes" id="UP000604341"/>
    </source>
</evidence>
<evidence type="ECO:0000256" key="5">
    <source>
        <dbReference type="SAM" id="MobiDB-lite"/>
    </source>
</evidence>
<dbReference type="EMBL" id="BMPE01000001">
    <property type="protein sequence ID" value="GGK88647.1"/>
    <property type="molecule type" value="Genomic_DNA"/>
</dbReference>
<dbReference type="PROSITE" id="PS00108">
    <property type="entry name" value="PROTEIN_KINASE_ST"/>
    <property type="match status" value="1"/>
</dbReference>
<evidence type="ECO:0000259" key="6">
    <source>
        <dbReference type="PROSITE" id="PS50011"/>
    </source>
</evidence>
<proteinExistence type="predicted"/>
<dbReference type="PANTHER" id="PTHR43289">
    <property type="entry name" value="MITOGEN-ACTIVATED PROTEIN KINASE KINASE KINASE 20-RELATED"/>
    <property type="match status" value="1"/>
</dbReference>
<gene>
    <name evidence="7" type="ORF">GCM10010844_03900</name>
</gene>
<feature type="domain" description="Protein kinase" evidence="6">
    <location>
        <begin position="7"/>
        <end position="263"/>
    </location>
</feature>
<keyword evidence="4" id="KW-0067">ATP-binding</keyword>
<organism evidence="7 8">
    <name type="scientific">Deinococcus radiotolerans</name>
    <dbReference type="NCBI Taxonomy" id="1309407"/>
    <lineage>
        <taxon>Bacteria</taxon>
        <taxon>Thermotogati</taxon>
        <taxon>Deinococcota</taxon>
        <taxon>Deinococci</taxon>
        <taxon>Deinococcales</taxon>
        <taxon>Deinococcaceae</taxon>
        <taxon>Deinococcus</taxon>
    </lineage>
</organism>
<dbReference type="PROSITE" id="PS50011">
    <property type="entry name" value="PROTEIN_KINASE_DOM"/>
    <property type="match status" value="1"/>
</dbReference>
<sequence>MKDFTPVNDVPDLTTSSPSVVTDRRRTSERAGVRCESATWQGRPVFLKTLVFDEPDTRARFEHEGRVACSVQHALIVSPLGRLDQTLVFPFVPGVTLRERLEAGPLAPDEATRVAGGLAAAVAALHACGVTHHDLKPENVILEGSRAEFDAVRVIDFGMSHATRLPLDIHSGARMGTPHFMAPEQFLGVRGDPRSDVYSVGAVLFDCLAGEPPFQDALGWLSGLNDRQVPLPGPRALHGVLARCLSRDRAQRPPSAAALYTELSAARRALGLTPLPDLSDWRGQCR</sequence>
<keyword evidence="8" id="KW-1185">Reference proteome</keyword>
<dbReference type="InterPro" id="IPR000719">
    <property type="entry name" value="Prot_kinase_dom"/>
</dbReference>
<dbReference type="Proteomes" id="UP000604341">
    <property type="component" value="Unassembled WGS sequence"/>
</dbReference>
<name>A0ABQ2FDT9_9DEIO</name>